<dbReference type="Gene3D" id="3.40.50.2300">
    <property type="match status" value="2"/>
</dbReference>
<evidence type="ECO:0000259" key="5">
    <source>
        <dbReference type="Pfam" id="PF13458"/>
    </source>
</evidence>
<evidence type="ECO:0000256" key="4">
    <source>
        <dbReference type="SAM" id="MobiDB-lite"/>
    </source>
</evidence>
<gene>
    <name evidence="6" type="ORF">DXH78_15600</name>
</gene>
<accession>A0A371B377</accession>
<evidence type="ECO:0000256" key="3">
    <source>
        <dbReference type="ARBA" id="ARBA00022970"/>
    </source>
</evidence>
<feature type="region of interest" description="Disordered" evidence="4">
    <location>
        <begin position="1"/>
        <end position="41"/>
    </location>
</feature>
<dbReference type="EMBL" id="QRGO01000002">
    <property type="protein sequence ID" value="RDV02028.1"/>
    <property type="molecule type" value="Genomic_DNA"/>
</dbReference>
<feature type="domain" description="Leucine-binding protein" evidence="5">
    <location>
        <begin position="67"/>
        <end position="403"/>
    </location>
</feature>
<evidence type="ECO:0000313" key="7">
    <source>
        <dbReference type="Proteomes" id="UP000263993"/>
    </source>
</evidence>
<evidence type="ECO:0000256" key="2">
    <source>
        <dbReference type="ARBA" id="ARBA00022729"/>
    </source>
</evidence>
<dbReference type="InterPro" id="IPR028081">
    <property type="entry name" value="Leu-bd"/>
</dbReference>
<dbReference type="PANTHER" id="PTHR30483">
    <property type="entry name" value="LEUCINE-SPECIFIC-BINDING PROTEIN"/>
    <property type="match status" value="1"/>
</dbReference>
<dbReference type="InterPro" id="IPR051010">
    <property type="entry name" value="BCAA_transport"/>
</dbReference>
<dbReference type="AlphaFoldDB" id="A0A371B377"/>
<comment type="similarity">
    <text evidence="1">Belongs to the leucine-binding protein family.</text>
</comment>
<dbReference type="Pfam" id="PF13458">
    <property type="entry name" value="Peripla_BP_6"/>
    <property type="match status" value="1"/>
</dbReference>
<dbReference type="GO" id="GO:0006865">
    <property type="term" value="P:amino acid transport"/>
    <property type="evidence" value="ECO:0007669"/>
    <property type="project" value="UniProtKB-KW"/>
</dbReference>
<keyword evidence="2" id="KW-0732">Signal</keyword>
<name>A0A371B377_9BRAD</name>
<dbReference type="OrthoDB" id="5794591at2"/>
<feature type="compositionally biased region" description="Polar residues" evidence="4">
    <location>
        <begin position="9"/>
        <end position="22"/>
    </location>
</feature>
<sequence length="437" mass="47041">MEDGRPSATPATLRNNNSQQSAERSRRFARPGAPSKREAGGKMIRKTAAALAVLTALTGPLMADENTIRIGVLTDMSGPFADIVGQGAVESVRLAVADASGKVNSKPIEIIFADHQNKPDVALSILRQWYEERGVDVAMEFTTSTVGLAAQALTRSANKVALPLGPATSDLYGAKCSPNSVVWGMDNYAFGNAAPKVVVKRGGDKWFLLVTDYTFGHQLQELVTNLVTSEGGKIVGAVRHPLGTPDFSTYLLQAQSLGANVITFINSGNDMSTSIKQAREFGLHAKMQFVAPAFQIPNALALGLTVGQGVIVTNSVYWDQSDVTRAFSKRFEEKMKKVPSENQFMAYAATQHYLKAVSQMKSHTDGKAVVEEMKKLPVSVLDFKGRIRKDGRVIYDLNIASVKAPSESVGPFDVYKLSGKVSGEEGFVPEGKTGCTF</sequence>
<reference evidence="7" key="1">
    <citation type="submission" date="2018-08" db="EMBL/GenBank/DDBJ databases">
        <authorList>
            <person name="Kim S.-J."/>
            <person name="Jung G.-Y."/>
        </authorList>
    </citation>
    <scope>NUCLEOTIDE SEQUENCE [LARGE SCALE GENOMIC DNA]</scope>
    <source>
        <strain evidence="7">GY_H</strain>
    </source>
</reference>
<organism evidence="6 7">
    <name type="scientific">Undibacter mobilis</name>
    <dbReference type="NCBI Taxonomy" id="2292256"/>
    <lineage>
        <taxon>Bacteria</taxon>
        <taxon>Pseudomonadati</taxon>
        <taxon>Pseudomonadota</taxon>
        <taxon>Alphaproteobacteria</taxon>
        <taxon>Hyphomicrobiales</taxon>
        <taxon>Nitrobacteraceae</taxon>
        <taxon>Undibacter</taxon>
    </lineage>
</organism>
<dbReference type="PANTHER" id="PTHR30483:SF6">
    <property type="entry name" value="PERIPLASMIC BINDING PROTEIN OF ABC TRANSPORTER FOR NATURAL AMINO ACIDS"/>
    <property type="match status" value="1"/>
</dbReference>
<evidence type="ECO:0000256" key="1">
    <source>
        <dbReference type="ARBA" id="ARBA00010062"/>
    </source>
</evidence>
<dbReference type="InterPro" id="IPR028082">
    <property type="entry name" value="Peripla_BP_I"/>
</dbReference>
<keyword evidence="3" id="KW-0813">Transport</keyword>
<dbReference type="SUPFAM" id="SSF53822">
    <property type="entry name" value="Periplasmic binding protein-like I"/>
    <property type="match status" value="1"/>
</dbReference>
<protein>
    <submittedName>
        <fullName evidence="6">ABC transporter permease</fullName>
    </submittedName>
</protein>
<comment type="caution">
    <text evidence="6">The sequence shown here is derived from an EMBL/GenBank/DDBJ whole genome shotgun (WGS) entry which is preliminary data.</text>
</comment>
<evidence type="ECO:0000313" key="6">
    <source>
        <dbReference type="EMBL" id="RDV02028.1"/>
    </source>
</evidence>
<keyword evidence="7" id="KW-1185">Reference proteome</keyword>
<dbReference type="Proteomes" id="UP000263993">
    <property type="component" value="Unassembled WGS sequence"/>
</dbReference>
<dbReference type="CDD" id="cd06327">
    <property type="entry name" value="PBP1_SBP-like"/>
    <property type="match status" value="1"/>
</dbReference>
<proteinExistence type="inferred from homology"/>
<keyword evidence="3" id="KW-0029">Amino-acid transport</keyword>